<name>A0ABS5RWN5_9HYPH</name>
<dbReference type="CDD" id="cd01140">
    <property type="entry name" value="FatB"/>
    <property type="match status" value="1"/>
</dbReference>
<dbReference type="RefSeq" id="WP_213985136.1">
    <property type="nucleotide sequence ID" value="NZ_JAFMNX010000003.1"/>
</dbReference>
<sequence>MNTRRTFLAATLTGILAVASFASPLLAQEITVEHAQGSTKLASMPKKVLVFDVASLDNLDALGVEVQGMPTASMPAHLKKYEADEYEKIGSLFEPDYEAVNAAAPDLIIVGGRSRSKYAELAKLAPTIDMSTDQKDFIGSVRKNMETLGRVFGKEAEAKTELAELDAALADVKQAASGAGKGLLILTTGGKMSAYGPVSRFGVLHSAFGVTPARDDLASETTHGQPISFEFILETNPDWLFVIDRDAAIGREGQAAAQFLDNDLVNQTTAWKSEQVVYLNPSNWYLVGGGVSAVKSDAEQVTKALRKQ</sequence>
<keyword evidence="9" id="KW-1185">Reference proteome</keyword>
<protein>
    <submittedName>
        <fullName evidence="8">Siderophore ABC transporter substrate-binding protein</fullName>
    </submittedName>
</protein>
<evidence type="ECO:0000256" key="3">
    <source>
        <dbReference type="ARBA" id="ARBA00022448"/>
    </source>
</evidence>
<comment type="similarity">
    <text evidence="2">Belongs to the bacterial solute-binding protein 8 family.</text>
</comment>
<feature type="domain" description="Fe/B12 periplasmic-binding" evidence="7">
    <location>
        <begin position="47"/>
        <end position="308"/>
    </location>
</feature>
<evidence type="ECO:0000256" key="5">
    <source>
        <dbReference type="ARBA" id="ARBA00022729"/>
    </source>
</evidence>
<dbReference type="PROSITE" id="PS50983">
    <property type="entry name" value="FE_B12_PBP"/>
    <property type="match status" value="1"/>
</dbReference>
<comment type="subcellular location">
    <subcellularLocation>
        <location evidence="1">Cell envelope</location>
    </subcellularLocation>
</comment>
<evidence type="ECO:0000256" key="2">
    <source>
        <dbReference type="ARBA" id="ARBA00008814"/>
    </source>
</evidence>
<keyword evidence="4" id="KW-0408">Iron</keyword>
<keyword evidence="4" id="KW-0410">Iron transport</keyword>
<dbReference type="EMBL" id="JAFMNX010000003">
    <property type="protein sequence ID" value="MBS9721478.1"/>
    <property type="molecule type" value="Genomic_DNA"/>
</dbReference>
<dbReference type="InterPro" id="IPR006311">
    <property type="entry name" value="TAT_signal"/>
</dbReference>
<dbReference type="PANTHER" id="PTHR30532">
    <property type="entry name" value="IRON III DICITRATE-BINDING PERIPLASMIC PROTEIN"/>
    <property type="match status" value="1"/>
</dbReference>
<dbReference type="Proteomes" id="UP001297272">
    <property type="component" value="Unassembled WGS sequence"/>
</dbReference>
<keyword evidence="3" id="KW-0813">Transport</keyword>
<dbReference type="InterPro" id="IPR002491">
    <property type="entry name" value="ABC_transptr_periplasmic_BD"/>
</dbReference>
<evidence type="ECO:0000259" key="7">
    <source>
        <dbReference type="PROSITE" id="PS50983"/>
    </source>
</evidence>
<dbReference type="InterPro" id="IPR033870">
    <property type="entry name" value="FatB"/>
</dbReference>
<dbReference type="Pfam" id="PF01497">
    <property type="entry name" value="Peripla_BP_2"/>
    <property type="match status" value="1"/>
</dbReference>
<dbReference type="PROSITE" id="PS51318">
    <property type="entry name" value="TAT"/>
    <property type="match status" value="1"/>
</dbReference>
<proteinExistence type="inferred from homology"/>
<dbReference type="InterPro" id="IPR051313">
    <property type="entry name" value="Bact_iron-sidero_bind"/>
</dbReference>
<comment type="caution">
    <text evidence="8">The sequence shown here is derived from an EMBL/GenBank/DDBJ whole genome shotgun (WGS) entry which is preliminary data.</text>
</comment>
<reference evidence="8 9" key="1">
    <citation type="submission" date="2021-03" db="EMBL/GenBank/DDBJ databases">
        <title>Tianweitania aestuarii sp. nov., isolated from a tidal flat.</title>
        <authorList>
            <person name="Park S."/>
            <person name="Yoon J.-H."/>
        </authorList>
    </citation>
    <scope>NUCLEOTIDE SEQUENCE [LARGE SCALE GENOMIC DNA]</scope>
    <source>
        <strain evidence="8 9">BSSL-BM11</strain>
    </source>
</reference>
<feature type="chain" id="PRO_5046976793" evidence="6">
    <location>
        <begin position="28"/>
        <end position="308"/>
    </location>
</feature>
<keyword evidence="4" id="KW-0406">Ion transport</keyword>
<accession>A0ABS5RWN5</accession>
<evidence type="ECO:0000313" key="8">
    <source>
        <dbReference type="EMBL" id="MBS9721478.1"/>
    </source>
</evidence>
<evidence type="ECO:0000256" key="4">
    <source>
        <dbReference type="ARBA" id="ARBA00022496"/>
    </source>
</evidence>
<evidence type="ECO:0000256" key="6">
    <source>
        <dbReference type="SAM" id="SignalP"/>
    </source>
</evidence>
<keyword evidence="5 6" id="KW-0732">Signal</keyword>
<gene>
    <name evidence="8" type="ORF">JYU29_12360</name>
</gene>
<dbReference type="SUPFAM" id="SSF53807">
    <property type="entry name" value="Helical backbone' metal receptor"/>
    <property type="match status" value="1"/>
</dbReference>
<dbReference type="PANTHER" id="PTHR30532:SF28">
    <property type="entry name" value="PETROBACTIN-BINDING PROTEIN YCLQ"/>
    <property type="match status" value="1"/>
</dbReference>
<evidence type="ECO:0000313" key="9">
    <source>
        <dbReference type="Proteomes" id="UP001297272"/>
    </source>
</evidence>
<dbReference type="Gene3D" id="3.40.50.1980">
    <property type="entry name" value="Nitrogenase molybdenum iron protein domain"/>
    <property type="match status" value="2"/>
</dbReference>
<organism evidence="8 9">
    <name type="scientific">Tianweitania aestuarii</name>
    <dbReference type="NCBI Taxonomy" id="2814886"/>
    <lineage>
        <taxon>Bacteria</taxon>
        <taxon>Pseudomonadati</taxon>
        <taxon>Pseudomonadota</taxon>
        <taxon>Alphaproteobacteria</taxon>
        <taxon>Hyphomicrobiales</taxon>
        <taxon>Phyllobacteriaceae</taxon>
        <taxon>Tianweitania</taxon>
    </lineage>
</organism>
<evidence type="ECO:0000256" key="1">
    <source>
        <dbReference type="ARBA" id="ARBA00004196"/>
    </source>
</evidence>
<feature type="signal peptide" evidence="6">
    <location>
        <begin position="1"/>
        <end position="27"/>
    </location>
</feature>